<sequence length="104" mass="11092">MKITILLPALALCVVASAIPATHTAFEPVARDMPAGTIDCNYCTGMLNFCFQCRTDTLKVKRAASRPAVSMSVTARQSARSATANSISALKSRAISTSFTHQQQ</sequence>
<dbReference type="Proteomes" id="UP001153331">
    <property type="component" value="Unassembled WGS sequence"/>
</dbReference>
<accession>A0ACC2HZ62</accession>
<dbReference type="EMBL" id="JAPHNI010000776">
    <property type="protein sequence ID" value="KAJ8108251.1"/>
    <property type="molecule type" value="Genomic_DNA"/>
</dbReference>
<evidence type="ECO:0000313" key="2">
    <source>
        <dbReference type="Proteomes" id="UP001153331"/>
    </source>
</evidence>
<keyword evidence="2" id="KW-1185">Reference proteome</keyword>
<protein>
    <submittedName>
        <fullName evidence="1">Uncharacterized protein</fullName>
    </submittedName>
</protein>
<reference evidence="1" key="1">
    <citation type="submission" date="2022-11" db="EMBL/GenBank/DDBJ databases">
        <title>Genome Sequence of Boeremia exigua.</title>
        <authorList>
            <person name="Buettner E."/>
        </authorList>
    </citation>
    <scope>NUCLEOTIDE SEQUENCE</scope>
    <source>
        <strain evidence="1">CU02</strain>
    </source>
</reference>
<organism evidence="1 2">
    <name type="scientific">Boeremia exigua</name>
    <dbReference type="NCBI Taxonomy" id="749465"/>
    <lineage>
        <taxon>Eukaryota</taxon>
        <taxon>Fungi</taxon>
        <taxon>Dikarya</taxon>
        <taxon>Ascomycota</taxon>
        <taxon>Pezizomycotina</taxon>
        <taxon>Dothideomycetes</taxon>
        <taxon>Pleosporomycetidae</taxon>
        <taxon>Pleosporales</taxon>
        <taxon>Pleosporineae</taxon>
        <taxon>Didymellaceae</taxon>
        <taxon>Boeremia</taxon>
    </lineage>
</organism>
<proteinExistence type="predicted"/>
<comment type="caution">
    <text evidence="1">The sequence shown here is derived from an EMBL/GenBank/DDBJ whole genome shotgun (WGS) entry which is preliminary data.</text>
</comment>
<name>A0ACC2HZ62_9PLEO</name>
<gene>
    <name evidence="1" type="ORF">OPT61_g8300</name>
</gene>
<evidence type="ECO:0000313" key="1">
    <source>
        <dbReference type="EMBL" id="KAJ8108251.1"/>
    </source>
</evidence>